<dbReference type="OrthoDB" id="273800at2759"/>
<name>A0A836INN7_9TRYP</name>
<dbReference type="KEGG" id="phet:94290442"/>
<keyword evidence="3" id="KW-1185">Reference proteome</keyword>
<dbReference type="GeneID" id="94290442"/>
<sequence length="674" mass="71222">MPSVTTATISRYRRRESARSLVQRLHAIPVQLLPSHVFAVQCDVSKGDGDTHENVSCSAQPPAFDAAPSAVTVSDRSPGDACGELGVNSVCLIITSAVVRPSLMRPSASAGEGTLFSSFASPAAEQLFAYEVAAAHVLRGGRVLYLSAPASRAFSLAKFVVTVERQWLALQRVQQEDRTGRQRGTPTPQNHMDRREHSSAGRATESWASRRTASSTRLTTPLSPEDHLRARQRAVLEAVRRIEALTCTCMEDLHAVCQAYAFPTTTGVEDVKANATASEKASRSPSSTGSDAIHLSGRGLRRCRCEPTRSSVSAFPPPLSSADCGVGSASAVAAAPASCPGAFSGAASTPDHARDPTLNQVFIVPLCIVDGLIGPTSSAALLERASGQAMPLPHYLLCLLQRRLKCALVVVEGESGAATNGVFDGHTPWASSPSSSSSAAAAASVPPTTSRFGGHPRTSGNSSDVLPSPAKVLAASDLVRRLCVPHAHPCLPFFFSLAGCHPTRGLVEISSEVIGVNERRPGKKAGRPPGTVANSALTWASQAPPVAPHDVQLSVVYIESDAVWQPLRSGGCNPLACDARNGPTLPQDRLLLPGSFAWRYRVHLMKTTVGEAAGALLDSTDHLPHNRSNSERGSHWLPSRGANRSSRGSSFFPDAPANLQYTGAWVGSTQWRHL</sequence>
<protein>
    <submittedName>
        <fullName evidence="2">Uncharacterized protein</fullName>
    </submittedName>
</protein>
<reference evidence="2 3" key="1">
    <citation type="submission" date="2021-02" db="EMBL/GenBank/DDBJ databases">
        <title>Porcisia hertigi Genome sequencing and assembly.</title>
        <authorList>
            <person name="Almutairi H."/>
            <person name="Gatherer D."/>
        </authorList>
    </citation>
    <scope>NUCLEOTIDE SEQUENCE [LARGE SCALE GENOMIC DNA]</scope>
    <source>
        <strain evidence="2 3">C119</strain>
    </source>
</reference>
<feature type="region of interest" description="Disordered" evidence="1">
    <location>
        <begin position="620"/>
        <end position="642"/>
    </location>
</feature>
<evidence type="ECO:0000256" key="1">
    <source>
        <dbReference type="SAM" id="MobiDB-lite"/>
    </source>
</evidence>
<evidence type="ECO:0000313" key="3">
    <source>
        <dbReference type="Proteomes" id="UP000674318"/>
    </source>
</evidence>
<feature type="compositionally biased region" description="Low complexity" evidence="1">
    <location>
        <begin position="434"/>
        <end position="444"/>
    </location>
</feature>
<proteinExistence type="predicted"/>
<dbReference type="EMBL" id="JAFJZO010000022">
    <property type="protein sequence ID" value="KAG5504933.1"/>
    <property type="molecule type" value="Genomic_DNA"/>
</dbReference>
<dbReference type="Proteomes" id="UP000674318">
    <property type="component" value="Unassembled WGS sequence"/>
</dbReference>
<accession>A0A836INN7</accession>
<feature type="compositionally biased region" description="Basic and acidic residues" evidence="1">
    <location>
        <begin position="620"/>
        <end position="634"/>
    </location>
</feature>
<feature type="region of interest" description="Disordered" evidence="1">
    <location>
        <begin position="174"/>
        <end position="225"/>
    </location>
</feature>
<feature type="region of interest" description="Disordered" evidence="1">
    <location>
        <begin position="434"/>
        <end position="466"/>
    </location>
</feature>
<evidence type="ECO:0000313" key="2">
    <source>
        <dbReference type="EMBL" id="KAG5504933.1"/>
    </source>
</evidence>
<organism evidence="2 3">
    <name type="scientific">Porcisia hertigi</name>
    <dbReference type="NCBI Taxonomy" id="2761500"/>
    <lineage>
        <taxon>Eukaryota</taxon>
        <taxon>Discoba</taxon>
        <taxon>Euglenozoa</taxon>
        <taxon>Kinetoplastea</taxon>
        <taxon>Metakinetoplastina</taxon>
        <taxon>Trypanosomatida</taxon>
        <taxon>Trypanosomatidae</taxon>
        <taxon>Leishmaniinae</taxon>
        <taxon>Porcisia</taxon>
    </lineage>
</organism>
<feature type="compositionally biased region" description="Low complexity" evidence="1">
    <location>
        <begin position="202"/>
        <end position="223"/>
    </location>
</feature>
<comment type="caution">
    <text evidence="2">The sequence shown here is derived from an EMBL/GenBank/DDBJ whole genome shotgun (WGS) entry which is preliminary data.</text>
</comment>
<gene>
    <name evidence="2" type="ORF">JKF63_04379</name>
</gene>
<dbReference type="AlphaFoldDB" id="A0A836INN7"/>
<dbReference type="RefSeq" id="XP_067757194.1">
    <property type="nucleotide sequence ID" value="XM_067900365.1"/>
</dbReference>